<comment type="caution">
    <text evidence="3">The sequence shown here is derived from an EMBL/GenBank/DDBJ whole genome shotgun (WGS) entry which is preliminary data.</text>
</comment>
<dbReference type="CDD" id="cd00093">
    <property type="entry name" value="HTH_XRE"/>
    <property type="match status" value="1"/>
</dbReference>
<dbReference type="PROSITE" id="PS50943">
    <property type="entry name" value="HTH_CROC1"/>
    <property type="match status" value="1"/>
</dbReference>
<dbReference type="RefSeq" id="WP_204801796.1">
    <property type="nucleotide sequence ID" value="NZ_JACSNX010000001.1"/>
</dbReference>
<dbReference type="Proteomes" id="UP000719500">
    <property type="component" value="Unassembled WGS sequence"/>
</dbReference>
<dbReference type="EMBL" id="JACSNX010000001">
    <property type="protein sequence ID" value="MBM6850107.1"/>
    <property type="molecule type" value="Genomic_DNA"/>
</dbReference>
<evidence type="ECO:0000313" key="4">
    <source>
        <dbReference type="Proteomes" id="UP000719500"/>
    </source>
</evidence>
<organism evidence="3 4">
    <name type="scientific">Oscillibacter valericigenes</name>
    <dbReference type="NCBI Taxonomy" id="351091"/>
    <lineage>
        <taxon>Bacteria</taxon>
        <taxon>Bacillati</taxon>
        <taxon>Bacillota</taxon>
        <taxon>Clostridia</taxon>
        <taxon>Eubacteriales</taxon>
        <taxon>Oscillospiraceae</taxon>
        <taxon>Oscillibacter</taxon>
    </lineage>
</organism>
<dbReference type="InterPro" id="IPR001387">
    <property type="entry name" value="Cro/C1-type_HTH"/>
</dbReference>
<evidence type="ECO:0000259" key="2">
    <source>
        <dbReference type="PROSITE" id="PS50943"/>
    </source>
</evidence>
<feature type="region of interest" description="Disordered" evidence="1">
    <location>
        <begin position="111"/>
        <end position="139"/>
    </location>
</feature>
<dbReference type="SUPFAM" id="SSF47413">
    <property type="entry name" value="lambda repressor-like DNA-binding domains"/>
    <property type="match status" value="1"/>
</dbReference>
<dbReference type="Gene3D" id="1.10.260.40">
    <property type="entry name" value="lambda repressor-like DNA-binding domains"/>
    <property type="match status" value="1"/>
</dbReference>
<dbReference type="Pfam" id="PF01381">
    <property type="entry name" value="HTH_3"/>
    <property type="match status" value="1"/>
</dbReference>
<protein>
    <submittedName>
        <fullName evidence="3">Helix-turn-helix transcriptional regulator</fullName>
    </submittedName>
</protein>
<sequence length="232" mass="26501">MNHFYPAEYGFLFEEESDFVPGIGEMITLLAPGEEFLKQREALGLTQQQVADKAGILIRQYQRLESGERSLDSTSFRIGLNVCHALQIDPRFYCEARTKEEGQRVREQRLLKAKAEAEAEAEDSNAAPEEEPHNETPSRQFKYVTYRETEDGDPGEIIGVEFGTGINAVFDQISQSIRDDLSVNPDYDGCDIGIYDYEQLQDHHYSVQAVVDRPYAPRNDLYDYLVVESEQE</sequence>
<name>A0ABS2FT97_9FIRM</name>
<gene>
    <name evidence="3" type="ORF">H9X91_01475</name>
</gene>
<keyword evidence="4" id="KW-1185">Reference proteome</keyword>
<proteinExistence type="predicted"/>
<evidence type="ECO:0000256" key="1">
    <source>
        <dbReference type="SAM" id="MobiDB-lite"/>
    </source>
</evidence>
<accession>A0ABS2FT97</accession>
<dbReference type="SMART" id="SM00530">
    <property type="entry name" value="HTH_XRE"/>
    <property type="match status" value="1"/>
</dbReference>
<dbReference type="InterPro" id="IPR010982">
    <property type="entry name" value="Lambda_DNA-bd_dom_sf"/>
</dbReference>
<reference evidence="3 4" key="1">
    <citation type="journal article" date="2021" name="Sci. Rep.">
        <title>The distribution of antibiotic resistance genes in chicken gut microbiota commensals.</title>
        <authorList>
            <person name="Juricova H."/>
            <person name="Matiasovicova J."/>
            <person name="Kubasova T."/>
            <person name="Cejkova D."/>
            <person name="Rychlik I."/>
        </authorList>
    </citation>
    <scope>NUCLEOTIDE SEQUENCE [LARGE SCALE GENOMIC DNA]</scope>
    <source>
        <strain evidence="3 4">An411</strain>
    </source>
</reference>
<evidence type="ECO:0000313" key="3">
    <source>
        <dbReference type="EMBL" id="MBM6850107.1"/>
    </source>
</evidence>
<feature type="domain" description="HTH cro/C1-type" evidence="2">
    <location>
        <begin position="38"/>
        <end position="72"/>
    </location>
</feature>